<feature type="transmembrane region" description="Helical" evidence="7">
    <location>
        <begin position="385"/>
        <end position="405"/>
    </location>
</feature>
<dbReference type="PANTHER" id="PTHR43791">
    <property type="entry name" value="PERMEASE-RELATED"/>
    <property type="match status" value="1"/>
</dbReference>
<feature type="transmembrane region" description="Helical" evidence="7">
    <location>
        <begin position="185"/>
        <end position="207"/>
    </location>
</feature>
<comment type="subcellular location">
    <subcellularLocation>
        <location evidence="1">Membrane</location>
        <topology evidence="1">Multi-pass membrane protein</topology>
    </subcellularLocation>
</comment>
<keyword evidence="3 7" id="KW-0812">Transmembrane</keyword>
<feature type="transmembrane region" description="Helical" evidence="7">
    <location>
        <begin position="93"/>
        <end position="111"/>
    </location>
</feature>
<feature type="transmembrane region" description="Helical" evidence="7">
    <location>
        <begin position="56"/>
        <end position="73"/>
    </location>
</feature>
<dbReference type="OrthoDB" id="6730379at2759"/>
<feature type="transmembrane region" description="Helical" evidence="7">
    <location>
        <begin position="441"/>
        <end position="465"/>
    </location>
</feature>
<dbReference type="InterPro" id="IPR020846">
    <property type="entry name" value="MFS_dom"/>
</dbReference>
<evidence type="ECO:0000256" key="7">
    <source>
        <dbReference type="SAM" id="Phobius"/>
    </source>
</evidence>
<feature type="transmembrane region" description="Helical" evidence="7">
    <location>
        <begin position="287"/>
        <end position="306"/>
    </location>
</feature>
<dbReference type="EMBL" id="LK023313">
    <property type="protein sequence ID" value="CDS02598.1"/>
    <property type="molecule type" value="Genomic_DNA"/>
</dbReference>
<dbReference type="PANTHER" id="PTHR43791:SF63">
    <property type="entry name" value="HIGH AFFINITY CYSTEINE TRANSPORTER"/>
    <property type="match status" value="1"/>
</dbReference>
<dbReference type="AlphaFoldDB" id="A0A077W960"/>
<reference evidence="9" key="1">
    <citation type="journal article" date="2014" name="Genome Announc.">
        <title>De novo whole-genome sequence and genome annotation of Lichtheimia ramosa.</title>
        <authorList>
            <person name="Linde J."/>
            <person name="Schwartze V."/>
            <person name="Binder U."/>
            <person name="Lass-Florl C."/>
            <person name="Voigt K."/>
            <person name="Horn F."/>
        </authorList>
    </citation>
    <scope>NUCLEOTIDE SEQUENCE</scope>
    <source>
        <strain evidence="9">JMRC FSU:6197</strain>
    </source>
</reference>
<evidence type="ECO:0000256" key="1">
    <source>
        <dbReference type="ARBA" id="ARBA00004141"/>
    </source>
</evidence>
<evidence type="ECO:0000256" key="5">
    <source>
        <dbReference type="ARBA" id="ARBA00023136"/>
    </source>
</evidence>
<gene>
    <name evidence="9" type="ORF">LRAMOSA00003</name>
</gene>
<proteinExistence type="predicted"/>
<organism evidence="9">
    <name type="scientific">Lichtheimia ramosa</name>
    <dbReference type="NCBI Taxonomy" id="688394"/>
    <lineage>
        <taxon>Eukaryota</taxon>
        <taxon>Fungi</taxon>
        <taxon>Fungi incertae sedis</taxon>
        <taxon>Mucoromycota</taxon>
        <taxon>Mucoromycotina</taxon>
        <taxon>Mucoromycetes</taxon>
        <taxon>Mucorales</taxon>
        <taxon>Lichtheimiaceae</taxon>
        <taxon>Lichtheimia</taxon>
    </lineage>
</organism>
<accession>A0A077W960</accession>
<evidence type="ECO:0000256" key="3">
    <source>
        <dbReference type="ARBA" id="ARBA00022692"/>
    </source>
</evidence>
<evidence type="ECO:0000256" key="2">
    <source>
        <dbReference type="ARBA" id="ARBA00022448"/>
    </source>
</evidence>
<protein>
    <recommendedName>
        <fullName evidence="8">Major facilitator superfamily (MFS) profile domain-containing protein</fullName>
    </recommendedName>
</protein>
<dbReference type="Pfam" id="PF07690">
    <property type="entry name" value="MFS_1"/>
    <property type="match status" value="1"/>
</dbReference>
<feature type="domain" description="Major facilitator superfamily (MFS) profile" evidence="8">
    <location>
        <begin position="60"/>
        <end position="470"/>
    </location>
</feature>
<dbReference type="GO" id="GO:0016020">
    <property type="term" value="C:membrane"/>
    <property type="evidence" value="ECO:0007669"/>
    <property type="project" value="UniProtKB-SubCell"/>
</dbReference>
<feature type="transmembrane region" description="Helical" evidence="7">
    <location>
        <begin position="150"/>
        <end position="173"/>
    </location>
</feature>
<dbReference type="InterPro" id="IPR011701">
    <property type="entry name" value="MFS"/>
</dbReference>
<feature type="transmembrane region" description="Helical" evidence="7">
    <location>
        <begin position="412"/>
        <end position="429"/>
    </location>
</feature>
<keyword evidence="2" id="KW-0813">Transport</keyword>
<feature type="transmembrane region" description="Helical" evidence="7">
    <location>
        <begin position="353"/>
        <end position="373"/>
    </location>
</feature>
<dbReference type="Gene3D" id="1.20.1250.20">
    <property type="entry name" value="MFS general substrate transporter like domains"/>
    <property type="match status" value="2"/>
</dbReference>
<feature type="transmembrane region" description="Helical" evidence="7">
    <location>
        <begin position="326"/>
        <end position="346"/>
    </location>
</feature>
<dbReference type="SUPFAM" id="SSF103473">
    <property type="entry name" value="MFS general substrate transporter"/>
    <property type="match status" value="1"/>
</dbReference>
<feature type="compositionally biased region" description="Basic and acidic residues" evidence="6">
    <location>
        <begin position="1"/>
        <end position="21"/>
    </location>
</feature>
<evidence type="ECO:0000313" key="9">
    <source>
        <dbReference type="EMBL" id="CDS02598.1"/>
    </source>
</evidence>
<evidence type="ECO:0000256" key="6">
    <source>
        <dbReference type="SAM" id="MobiDB-lite"/>
    </source>
</evidence>
<dbReference type="PROSITE" id="PS50850">
    <property type="entry name" value="MFS"/>
    <property type="match status" value="1"/>
</dbReference>
<sequence>MISREQQQEKTETEHTAKYNDPESATSLSDPEKESSNKIQDPFVKSPEEKKLVQKIKFTLMPFITFVCMLQLADKGALNSSAVLGLYQDTGITGSQFSWLGSIFSIGYLVYQPINNILIQKLPVGRYLGACIFIWGLVMLGTALCNTFPQLLAVRFLLGLFEGTTLPCVYLTVNTLFRRSEQTSMYGLVTMGNGLGAIFGGLVAYGISQMGHQRGIMMWRWNHIIFGSMTVLLGILCFFFLVDNPKSWMLRLTEEEKLITEDRTQDNAVVRHQKIKWGQMWEACKEIRLWCVCLASLGLNMQNGALQTFSIQYIKELGDFTPGESILLKLPGATTSFLCVLFATLVASRTRQICYTGVFMSVVSLACCITLAVVESGPAKLVGVYLSHASTGAYSLLVTTIGANVSGYSKKIFYNGAFVTCFAFGNFIGPLVMLEYQAPRYIGAMTGFCIGNGVAILCFLIMRFWMAKENRDRLINPPAEMIDAHLGLTDRQNRNIIYRL</sequence>
<keyword evidence="4 7" id="KW-1133">Transmembrane helix</keyword>
<dbReference type="GO" id="GO:0022857">
    <property type="term" value="F:transmembrane transporter activity"/>
    <property type="evidence" value="ECO:0007669"/>
    <property type="project" value="InterPro"/>
</dbReference>
<feature type="transmembrane region" description="Helical" evidence="7">
    <location>
        <begin position="123"/>
        <end position="144"/>
    </location>
</feature>
<keyword evidence="5 7" id="KW-0472">Membrane</keyword>
<evidence type="ECO:0000259" key="8">
    <source>
        <dbReference type="PROSITE" id="PS50850"/>
    </source>
</evidence>
<feature type="region of interest" description="Disordered" evidence="6">
    <location>
        <begin position="1"/>
        <end position="41"/>
    </location>
</feature>
<dbReference type="InterPro" id="IPR036259">
    <property type="entry name" value="MFS_trans_sf"/>
</dbReference>
<feature type="transmembrane region" description="Helical" evidence="7">
    <location>
        <begin position="219"/>
        <end position="242"/>
    </location>
</feature>
<name>A0A077W960_9FUNG</name>
<evidence type="ECO:0000256" key="4">
    <source>
        <dbReference type="ARBA" id="ARBA00022989"/>
    </source>
</evidence>